<reference evidence="2 3" key="2">
    <citation type="submission" date="2020-06" db="EMBL/GenBank/DDBJ databases">
        <title>Complete Genome Sequence of Clostridium muelleri sp. nov. P21T, an Acid-Alcohol Producing Acetogen Isolated from Old Hay.</title>
        <authorList>
            <person name="Duncan K.E."/>
            <person name="Tanner R.S."/>
        </authorList>
    </citation>
    <scope>NUCLEOTIDE SEQUENCE [LARGE SCALE GENOMIC DNA]</scope>
    <source>
        <strain evidence="2 3">P21</strain>
    </source>
</reference>
<comment type="caution">
    <text evidence="2">The sequence shown here is derived from an EMBL/GenBank/DDBJ whole genome shotgun (WGS) entry which is preliminary data.</text>
</comment>
<accession>A0A7Y0EI26</accession>
<dbReference type="AlphaFoldDB" id="A0A7Y0EI26"/>
<evidence type="ECO:0000259" key="1">
    <source>
        <dbReference type="Pfam" id="PF08241"/>
    </source>
</evidence>
<keyword evidence="2" id="KW-0489">Methyltransferase</keyword>
<proteinExistence type="predicted"/>
<organism evidence="2 3">
    <name type="scientific">Clostridium muellerianum</name>
    <dbReference type="NCBI Taxonomy" id="2716538"/>
    <lineage>
        <taxon>Bacteria</taxon>
        <taxon>Bacillati</taxon>
        <taxon>Bacillota</taxon>
        <taxon>Clostridia</taxon>
        <taxon>Eubacteriales</taxon>
        <taxon>Clostridiaceae</taxon>
        <taxon>Clostridium</taxon>
    </lineage>
</organism>
<keyword evidence="2" id="KW-0808">Transferase</keyword>
<dbReference type="InterPro" id="IPR013216">
    <property type="entry name" value="Methyltransf_11"/>
</dbReference>
<dbReference type="EMBL" id="JABBNI010000025">
    <property type="protein sequence ID" value="NMM63879.1"/>
    <property type="molecule type" value="Genomic_DNA"/>
</dbReference>
<gene>
    <name evidence="2" type="ORF">HBE96_14575</name>
</gene>
<evidence type="ECO:0000313" key="2">
    <source>
        <dbReference type="EMBL" id="NMM63879.1"/>
    </source>
</evidence>
<feature type="domain" description="Methyltransferase type 11" evidence="1">
    <location>
        <begin position="43"/>
        <end position="138"/>
    </location>
</feature>
<dbReference type="Pfam" id="PF08241">
    <property type="entry name" value="Methyltransf_11"/>
    <property type="match status" value="1"/>
</dbReference>
<dbReference type="Proteomes" id="UP000537131">
    <property type="component" value="Unassembled WGS sequence"/>
</dbReference>
<dbReference type="SUPFAM" id="SSF53335">
    <property type="entry name" value="S-adenosyl-L-methionine-dependent methyltransferases"/>
    <property type="match status" value="1"/>
</dbReference>
<dbReference type="RefSeq" id="WP_169298456.1">
    <property type="nucleotide sequence ID" value="NZ_JABBNI010000025.1"/>
</dbReference>
<reference evidence="2 3" key="1">
    <citation type="submission" date="2020-04" db="EMBL/GenBank/DDBJ databases">
        <authorList>
            <person name="Doyle D.A."/>
        </authorList>
    </citation>
    <scope>NUCLEOTIDE SEQUENCE [LARGE SCALE GENOMIC DNA]</scope>
    <source>
        <strain evidence="2 3">P21</strain>
    </source>
</reference>
<dbReference type="GO" id="GO:0008757">
    <property type="term" value="F:S-adenosylmethionine-dependent methyltransferase activity"/>
    <property type="evidence" value="ECO:0007669"/>
    <property type="project" value="InterPro"/>
</dbReference>
<dbReference type="PANTHER" id="PTHR43591">
    <property type="entry name" value="METHYLTRANSFERASE"/>
    <property type="match status" value="1"/>
</dbReference>
<name>A0A7Y0EI26_9CLOT</name>
<evidence type="ECO:0000313" key="3">
    <source>
        <dbReference type="Proteomes" id="UP000537131"/>
    </source>
</evidence>
<dbReference type="GO" id="GO:0032259">
    <property type="term" value="P:methylation"/>
    <property type="evidence" value="ECO:0007669"/>
    <property type="project" value="UniProtKB-KW"/>
</dbReference>
<dbReference type="InterPro" id="IPR029063">
    <property type="entry name" value="SAM-dependent_MTases_sf"/>
</dbReference>
<sequence length="209" mass="23608">MSSVNYFDSIADKWNVIREEYFEEKLKYISLSKVDIKDKICADLGCGTGFISLALAGESKIVFSIDNSKNMLRELHNASVSKGVNNIYPIRGSIDDLPLFDESIDAIFINMVLHHMFDAEKAIREMYRVLKKGGTVVITDVEEHSGEWARTEMHDEWLGFSHVQMNEWLKSAGFKNIDVSSTNLKCKGYSSLGEYTETGIFAAKGIKEE</sequence>
<dbReference type="Gene3D" id="3.40.50.150">
    <property type="entry name" value="Vaccinia Virus protein VP39"/>
    <property type="match status" value="1"/>
</dbReference>
<protein>
    <submittedName>
        <fullName evidence="2">Methyltransferase domain-containing protein</fullName>
    </submittedName>
</protein>
<keyword evidence="3" id="KW-1185">Reference proteome</keyword>
<dbReference type="CDD" id="cd02440">
    <property type="entry name" value="AdoMet_MTases"/>
    <property type="match status" value="1"/>
</dbReference>